<proteinExistence type="predicted"/>
<accession>A0A448ZY23</accession>
<name>A0A448ZY23_METSV</name>
<reference evidence="2" key="1">
    <citation type="submission" date="2019-01" db="EMBL/GenBank/DDBJ databases">
        <authorList>
            <consortium name="Pathogen Informatics"/>
        </authorList>
    </citation>
    <scope>NUCLEOTIDE SEQUENCE [LARGE SCALE GENOMIC DNA]</scope>
    <source>
        <strain evidence="2">NCTC10113</strain>
    </source>
</reference>
<geneLocation type="plasmid" evidence="2">
    <name>2</name>
</geneLocation>
<feature type="transmembrane region" description="Helical" evidence="1">
    <location>
        <begin position="9"/>
        <end position="32"/>
    </location>
</feature>
<dbReference type="RefSeq" id="WP_024544031.1">
    <property type="nucleotide sequence ID" value="NZ_LR214938.2"/>
</dbReference>
<keyword evidence="2" id="KW-0614">Plasmid</keyword>
<evidence type="ECO:0000256" key="1">
    <source>
        <dbReference type="SAM" id="Phobius"/>
    </source>
</evidence>
<keyword evidence="1" id="KW-0472">Membrane</keyword>
<evidence type="ECO:0000313" key="2">
    <source>
        <dbReference type="EMBL" id="VEU56160.1"/>
    </source>
</evidence>
<protein>
    <submittedName>
        <fullName evidence="2">Uncharacterized protein</fullName>
    </submittedName>
</protein>
<gene>
    <name evidence="2" type="ORF">NCTC10113_01048</name>
</gene>
<keyword evidence="1" id="KW-0812">Transmembrane</keyword>
<dbReference type="EMBL" id="LR214939">
    <property type="protein sequence ID" value="VEU56160.1"/>
    <property type="molecule type" value="Genomic_DNA"/>
</dbReference>
<sequence>MKQTKRQKILLYALPLSILGIGTISAPAILLFKKEDRNNEVFYLNNKSYTSRIEWEKAIRKLARQIETHSEKTIYYSNTKNKSFSDINNFKKFLANHIHTIEGSHYGDIDKNELNVDGSLSSNLMNQFNFDEPKEDENGEKENDNTTAYMGKNGIAYESEDEAKDSYANTHTFYKFQGKYYSSKQEIKNMIHKEILRINSEFADDTERAKAFKEFFAIKQPDNIYQAPTNIVFVAGEFDQEIEESKLDEFIESNCKKYVSHNNGIYEVDNFSNRFLSSDEYLKKLPILNVQSNQGRKKYLIDNDIDDPCNLYGSYVHESTGRDIENITDYKKWSKQPTNDFKLKRHNSQNQSLVNKFISSLLSTANANFIEKYIKRHKLNKTQQDELTKEYVNDFSIFKYFKFRDKFQTMKKELTKVQINETDSTHKNLFSKLESIITFTKRGKNGGFFNQISITYLSGLAHLIKYEASSKAINAFKDYYRTMFKELDDCVKGVIGEELYNDNNGKAIDLVELFGIDDLGFDFNSDFTYFINVFANNSRILTAISVITNAMTAVTTTNSLTKFNSNFLLRQADNDDDLILYKSLYEKYAFIGKDSPYVYSDEEGKYIKNKDFKRKLNEYEDAQINLTVLSALQVGESFSKSVEATLSNIAKNLDRYISNRPGAYKVQYQETFSFIQTSTLEYHRRYNSSDTTTINKISRLNVNNNAKDAKQMLYEYNKVKKNEKFSSLLTIRNKTIVKYGDGTIKLEKIETTTDKIAEKINKYKSIAAIAADVFKLISIFNSKDNINVDYEALGTIKSIFNSIIGAFPPNPVSLCIGAALNIIMDLAMQIIGKKTTSDYVYTDTGNVNDSYVWDGGITNSRFWGLIVTEERSIKHAKLLDPIEYIPEFVNSYYYFNGKKYTNLDSTNLKADALTAILNGDVITNDIHSVYSFEKDLKKFEEGDNAKYFFSTIDDLKKHLKVNERNLLKTRYLTEGAYMEFDSVQEPIWTKNYDEISKTLLQLIDEKLRPTLVMKIPELSQSNIPIDQLNKDYHGFNNNSINYKTILKQLNGEKELKSNEFLMFDTNLFNTKIGKYFHDYLMKTYELRLKLFREKFNVLSKMVSKEMLFTNKNYDELKSSTRHKIFKIYGINGEYKMFLSYDTAINYLHKKNYLDITQKTEEYEFLNKYFYDGKYFNSWDEVIKYCEIQSDKEKLKRENASKGVKNE</sequence>
<organism evidence="2">
    <name type="scientific">Metamycoplasma salivarium</name>
    <name type="common">Mycoplasma salivarium</name>
    <dbReference type="NCBI Taxonomy" id="2124"/>
    <lineage>
        <taxon>Bacteria</taxon>
        <taxon>Bacillati</taxon>
        <taxon>Mycoplasmatota</taxon>
        <taxon>Mycoplasmoidales</taxon>
        <taxon>Metamycoplasmataceae</taxon>
        <taxon>Metamycoplasma</taxon>
    </lineage>
</organism>
<keyword evidence="1" id="KW-1133">Transmembrane helix</keyword>
<dbReference type="AlphaFoldDB" id="A0A448ZY23"/>